<dbReference type="SUPFAM" id="SSF51735">
    <property type="entry name" value="NAD(P)-binding Rossmann-fold domains"/>
    <property type="match status" value="1"/>
</dbReference>
<sequence length="292" mass="31072">MLSVESSQIPAPQPGELLIEVHYAGVLPLDCAIRSGFAQAFFPVEFPYVPGFAVSGVVAQLGPDVTGFKVGQFVFGNVKGAYSEYAIGKETEIFPMSENLGFKEAAMIPGGGASAWKALFHIGNLQEDQKVLITGAAGGVGQFAVQLAKNRGAYVLATASPSNISFVESLGADLVFDYTKVKLNELKEKVDLVIDNVGGEVQNQAWSILKKSGKLVSLVQPPSEEQAALIGVTGAFVMGVPHRKDFIALANLMASGVIKTEAPNVFDLDSVRQAHTKSELRHGRGRVLLKIK</sequence>
<dbReference type="InterPro" id="IPR020843">
    <property type="entry name" value="ER"/>
</dbReference>
<dbReference type="EMBL" id="BMHP01000001">
    <property type="protein sequence ID" value="GGD60436.1"/>
    <property type="molecule type" value="Genomic_DNA"/>
</dbReference>
<protein>
    <submittedName>
        <fullName evidence="3">NADPH:quinone reductase</fullName>
    </submittedName>
</protein>
<dbReference type="GO" id="GO:0008270">
    <property type="term" value="F:zinc ion binding"/>
    <property type="evidence" value="ECO:0007669"/>
    <property type="project" value="InterPro"/>
</dbReference>
<dbReference type="Gene3D" id="3.90.180.10">
    <property type="entry name" value="Medium-chain alcohol dehydrogenases, catalytic domain"/>
    <property type="match status" value="1"/>
</dbReference>
<dbReference type="SUPFAM" id="SSF50129">
    <property type="entry name" value="GroES-like"/>
    <property type="match status" value="1"/>
</dbReference>
<keyword evidence="4" id="KW-1185">Reference proteome</keyword>
<dbReference type="InterPro" id="IPR050700">
    <property type="entry name" value="YIM1/Zinc_Alcohol_DH_Fams"/>
</dbReference>
<evidence type="ECO:0000259" key="2">
    <source>
        <dbReference type="SMART" id="SM00829"/>
    </source>
</evidence>
<accession>A0A917DQ73</accession>
<dbReference type="PANTHER" id="PTHR11695">
    <property type="entry name" value="ALCOHOL DEHYDROGENASE RELATED"/>
    <property type="match status" value="1"/>
</dbReference>
<dbReference type="InterPro" id="IPR036291">
    <property type="entry name" value="NAD(P)-bd_dom_sf"/>
</dbReference>
<keyword evidence="1" id="KW-0560">Oxidoreductase</keyword>
<proteinExistence type="predicted"/>
<dbReference type="CDD" id="cd05289">
    <property type="entry name" value="MDR_like_2"/>
    <property type="match status" value="1"/>
</dbReference>
<evidence type="ECO:0000313" key="4">
    <source>
        <dbReference type="Proteomes" id="UP000612456"/>
    </source>
</evidence>
<dbReference type="InterPro" id="IPR013154">
    <property type="entry name" value="ADH-like_N"/>
</dbReference>
<name>A0A917DQ73_9BACL</name>
<dbReference type="Proteomes" id="UP000612456">
    <property type="component" value="Unassembled WGS sequence"/>
</dbReference>
<dbReference type="SMART" id="SM00829">
    <property type="entry name" value="PKS_ER"/>
    <property type="match status" value="1"/>
</dbReference>
<dbReference type="GO" id="GO:0016491">
    <property type="term" value="F:oxidoreductase activity"/>
    <property type="evidence" value="ECO:0007669"/>
    <property type="project" value="UniProtKB-KW"/>
</dbReference>
<dbReference type="InterPro" id="IPR011032">
    <property type="entry name" value="GroES-like_sf"/>
</dbReference>
<dbReference type="InterPro" id="IPR002364">
    <property type="entry name" value="Quin_OxRdtase/zeta-crystal_CS"/>
</dbReference>
<evidence type="ECO:0000313" key="3">
    <source>
        <dbReference type="EMBL" id="GGD60436.1"/>
    </source>
</evidence>
<dbReference type="PANTHER" id="PTHR11695:SF294">
    <property type="entry name" value="RETICULON-4-INTERACTING PROTEIN 1, MITOCHONDRIAL"/>
    <property type="match status" value="1"/>
</dbReference>
<dbReference type="Pfam" id="PF08240">
    <property type="entry name" value="ADH_N"/>
    <property type="match status" value="1"/>
</dbReference>
<dbReference type="AlphaFoldDB" id="A0A917DQ73"/>
<organism evidence="3 4">
    <name type="scientific">Paenibacillus nasutitermitis</name>
    <dbReference type="NCBI Taxonomy" id="1652958"/>
    <lineage>
        <taxon>Bacteria</taxon>
        <taxon>Bacillati</taxon>
        <taxon>Bacillota</taxon>
        <taxon>Bacilli</taxon>
        <taxon>Bacillales</taxon>
        <taxon>Paenibacillaceae</taxon>
        <taxon>Paenibacillus</taxon>
    </lineage>
</organism>
<dbReference type="Gene3D" id="3.40.50.720">
    <property type="entry name" value="NAD(P)-binding Rossmann-like Domain"/>
    <property type="match status" value="1"/>
</dbReference>
<evidence type="ECO:0000256" key="1">
    <source>
        <dbReference type="ARBA" id="ARBA00023002"/>
    </source>
</evidence>
<comment type="caution">
    <text evidence="3">The sequence shown here is derived from an EMBL/GenBank/DDBJ whole genome shotgun (WGS) entry which is preliminary data.</text>
</comment>
<reference evidence="3" key="2">
    <citation type="submission" date="2020-09" db="EMBL/GenBank/DDBJ databases">
        <authorList>
            <person name="Sun Q."/>
            <person name="Zhou Y."/>
        </authorList>
    </citation>
    <scope>NUCLEOTIDE SEQUENCE</scope>
    <source>
        <strain evidence="3">CGMCC 1.15178</strain>
    </source>
</reference>
<gene>
    <name evidence="3" type="ORF">GCM10010911_17910</name>
</gene>
<dbReference type="Pfam" id="PF13602">
    <property type="entry name" value="ADH_zinc_N_2"/>
    <property type="match status" value="1"/>
</dbReference>
<dbReference type="PROSITE" id="PS01162">
    <property type="entry name" value="QOR_ZETA_CRYSTAL"/>
    <property type="match status" value="1"/>
</dbReference>
<reference evidence="3" key="1">
    <citation type="journal article" date="2014" name="Int. J. Syst. Evol. Microbiol.">
        <title>Complete genome sequence of Corynebacterium casei LMG S-19264T (=DSM 44701T), isolated from a smear-ripened cheese.</title>
        <authorList>
            <consortium name="US DOE Joint Genome Institute (JGI-PGF)"/>
            <person name="Walter F."/>
            <person name="Albersmeier A."/>
            <person name="Kalinowski J."/>
            <person name="Ruckert C."/>
        </authorList>
    </citation>
    <scope>NUCLEOTIDE SEQUENCE</scope>
    <source>
        <strain evidence="3">CGMCC 1.15178</strain>
    </source>
</reference>
<feature type="domain" description="Enoyl reductase (ER)" evidence="2">
    <location>
        <begin position="3"/>
        <end position="289"/>
    </location>
</feature>